<evidence type="ECO:0000313" key="2">
    <source>
        <dbReference type="EMBL" id="RPB13884.1"/>
    </source>
</evidence>
<dbReference type="AlphaFoldDB" id="A0A3N4KTF5"/>
<feature type="region of interest" description="Disordered" evidence="1">
    <location>
        <begin position="19"/>
        <end position="47"/>
    </location>
</feature>
<dbReference type="InParanoid" id="A0A3N4KTF5"/>
<organism evidence="2 3">
    <name type="scientific">Morchella conica CCBAS932</name>
    <dbReference type="NCBI Taxonomy" id="1392247"/>
    <lineage>
        <taxon>Eukaryota</taxon>
        <taxon>Fungi</taxon>
        <taxon>Dikarya</taxon>
        <taxon>Ascomycota</taxon>
        <taxon>Pezizomycotina</taxon>
        <taxon>Pezizomycetes</taxon>
        <taxon>Pezizales</taxon>
        <taxon>Morchellaceae</taxon>
        <taxon>Morchella</taxon>
    </lineage>
</organism>
<sequence length="158" mass="17654">MYLEYIMYCQMGTSLASRSEVPDRKAERKEEARRVQEQEEVVSGGHIQKSGDGKVGALFAYCPDVDDFGQIIHEIRRGAGPVACSCRDGQTKSKEAFPTISHDVETWIAYVPGEAHVQGLRIKRINGTTPDFPPVLQVSLPPQNHSIIFRQYPHAKLS</sequence>
<dbReference type="EMBL" id="ML119120">
    <property type="protein sequence ID" value="RPB13884.1"/>
    <property type="molecule type" value="Genomic_DNA"/>
</dbReference>
<evidence type="ECO:0000256" key="1">
    <source>
        <dbReference type="SAM" id="MobiDB-lite"/>
    </source>
</evidence>
<gene>
    <name evidence="2" type="ORF">P167DRAFT_544182</name>
</gene>
<proteinExistence type="predicted"/>
<keyword evidence="3" id="KW-1185">Reference proteome</keyword>
<evidence type="ECO:0000313" key="3">
    <source>
        <dbReference type="Proteomes" id="UP000277580"/>
    </source>
</evidence>
<name>A0A3N4KTF5_9PEZI</name>
<reference evidence="2 3" key="1">
    <citation type="journal article" date="2018" name="Nat. Ecol. Evol.">
        <title>Pezizomycetes genomes reveal the molecular basis of ectomycorrhizal truffle lifestyle.</title>
        <authorList>
            <person name="Murat C."/>
            <person name="Payen T."/>
            <person name="Noel B."/>
            <person name="Kuo A."/>
            <person name="Morin E."/>
            <person name="Chen J."/>
            <person name="Kohler A."/>
            <person name="Krizsan K."/>
            <person name="Balestrini R."/>
            <person name="Da Silva C."/>
            <person name="Montanini B."/>
            <person name="Hainaut M."/>
            <person name="Levati E."/>
            <person name="Barry K.W."/>
            <person name="Belfiori B."/>
            <person name="Cichocki N."/>
            <person name="Clum A."/>
            <person name="Dockter R.B."/>
            <person name="Fauchery L."/>
            <person name="Guy J."/>
            <person name="Iotti M."/>
            <person name="Le Tacon F."/>
            <person name="Lindquist E.A."/>
            <person name="Lipzen A."/>
            <person name="Malagnac F."/>
            <person name="Mello A."/>
            <person name="Molinier V."/>
            <person name="Miyauchi S."/>
            <person name="Poulain J."/>
            <person name="Riccioni C."/>
            <person name="Rubini A."/>
            <person name="Sitrit Y."/>
            <person name="Splivallo R."/>
            <person name="Traeger S."/>
            <person name="Wang M."/>
            <person name="Zifcakova L."/>
            <person name="Wipf D."/>
            <person name="Zambonelli A."/>
            <person name="Paolocci F."/>
            <person name="Nowrousian M."/>
            <person name="Ottonello S."/>
            <person name="Baldrian P."/>
            <person name="Spatafora J.W."/>
            <person name="Henrissat B."/>
            <person name="Nagy L.G."/>
            <person name="Aury J.M."/>
            <person name="Wincker P."/>
            <person name="Grigoriev I.V."/>
            <person name="Bonfante P."/>
            <person name="Martin F.M."/>
        </authorList>
    </citation>
    <scope>NUCLEOTIDE SEQUENCE [LARGE SCALE GENOMIC DNA]</scope>
    <source>
        <strain evidence="2 3">CCBAS932</strain>
    </source>
</reference>
<dbReference type="Proteomes" id="UP000277580">
    <property type="component" value="Unassembled WGS sequence"/>
</dbReference>
<accession>A0A3N4KTF5</accession>
<protein>
    <submittedName>
        <fullName evidence="2">Uncharacterized protein</fullName>
    </submittedName>
</protein>
<feature type="compositionally biased region" description="Basic and acidic residues" evidence="1">
    <location>
        <begin position="20"/>
        <end position="37"/>
    </location>
</feature>